<dbReference type="Proteomes" id="UP001168877">
    <property type="component" value="Unassembled WGS sequence"/>
</dbReference>
<comment type="caution">
    <text evidence="2">The sequence shown here is derived from an EMBL/GenBank/DDBJ whole genome shotgun (WGS) entry which is preliminary data.</text>
</comment>
<accession>A0AA39SZN8</accession>
<keyword evidence="3" id="KW-1185">Reference proteome</keyword>
<feature type="region of interest" description="Disordered" evidence="1">
    <location>
        <begin position="26"/>
        <end position="191"/>
    </location>
</feature>
<dbReference type="EMBL" id="JAUESC010000001">
    <property type="protein sequence ID" value="KAK0608446.1"/>
    <property type="molecule type" value="Genomic_DNA"/>
</dbReference>
<name>A0AA39SZN8_ACESA</name>
<feature type="compositionally biased region" description="Basic and acidic residues" evidence="1">
    <location>
        <begin position="94"/>
        <end position="103"/>
    </location>
</feature>
<reference evidence="2" key="2">
    <citation type="submission" date="2023-06" db="EMBL/GenBank/DDBJ databases">
        <authorList>
            <person name="Swenson N.G."/>
            <person name="Wegrzyn J.L."/>
            <person name="Mcevoy S.L."/>
        </authorList>
    </citation>
    <scope>NUCLEOTIDE SEQUENCE</scope>
    <source>
        <strain evidence="2">NS2018</strain>
        <tissue evidence="2">Leaf</tissue>
    </source>
</reference>
<reference evidence="2" key="1">
    <citation type="journal article" date="2022" name="Plant J.">
        <title>Strategies of tolerance reflected in two North American maple genomes.</title>
        <authorList>
            <person name="McEvoy S.L."/>
            <person name="Sezen U.U."/>
            <person name="Trouern-Trend A."/>
            <person name="McMahon S.M."/>
            <person name="Schaberg P.G."/>
            <person name="Yang J."/>
            <person name="Wegrzyn J.L."/>
            <person name="Swenson N.G."/>
        </authorList>
    </citation>
    <scope>NUCLEOTIDE SEQUENCE</scope>
    <source>
        <strain evidence="2">NS2018</strain>
    </source>
</reference>
<feature type="compositionally biased region" description="Acidic residues" evidence="1">
    <location>
        <begin position="83"/>
        <end position="92"/>
    </location>
</feature>
<organism evidence="2 3">
    <name type="scientific">Acer saccharum</name>
    <name type="common">Sugar maple</name>
    <dbReference type="NCBI Taxonomy" id="4024"/>
    <lineage>
        <taxon>Eukaryota</taxon>
        <taxon>Viridiplantae</taxon>
        <taxon>Streptophyta</taxon>
        <taxon>Embryophyta</taxon>
        <taxon>Tracheophyta</taxon>
        <taxon>Spermatophyta</taxon>
        <taxon>Magnoliopsida</taxon>
        <taxon>eudicotyledons</taxon>
        <taxon>Gunneridae</taxon>
        <taxon>Pentapetalae</taxon>
        <taxon>rosids</taxon>
        <taxon>malvids</taxon>
        <taxon>Sapindales</taxon>
        <taxon>Sapindaceae</taxon>
        <taxon>Hippocastanoideae</taxon>
        <taxon>Acereae</taxon>
        <taxon>Acer</taxon>
    </lineage>
</organism>
<sequence>MNKKMESLTSYIESMGFPKAMVKMLGRQKGCSSDQFSNDEGFNDMNQGQGQGQEQEEACRMKSVVEASRKEALRQEAVGIAPPEDDSGESSPEDTPKEEHNEGIPEYTPQETRGAGEEADLAGDMQNLGEPPANEAATQTDSVARSRLKGKEKVGEPSEPVALSHGTPSPRSVVNEPNDAPRDAEAAREPLGAVAPKFQSLLSQSLSLRPRVVVLS</sequence>
<evidence type="ECO:0000256" key="1">
    <source>
        <dbReference type="SAM" id="MobiDB-lite"/>
    </source>
</evidence>
<protein>
    <submittedName>
        <fullName evidence="2">Uncharacterized protein</fullName>
    </submittedName>
</protein>
<feature type="compositionally biased region" description="Basic and acidic residues" evidence="1">
    <location>
        <begin position="179"/>
        <end position="188"/>
    </location>
</feature>
<dbReference type="AlphaFoldDB" id="A0AA39SZN8"/>
<feature type="compositionally biased region" description="Polar residues" evidence="1">
    <location>
        <begin position="30"/>
        <end position="46"/>
    </location>
</feature>
<evidence type="ECO:0000313" key="3">
    <source>
        <dbReference type="Proteomes" id="UP001168877"/>
    </source>
</evidence>
<gene>
    <name evidence="2" type="ORF">LWI29_030711</name>
</gene>
<proteinExistence type="predicted"/>
<evidence type="ECO:0000313" key="2">
    <source>
        <dbReference type="EMBL" id="KAK0608446.1"/>
    </source>
</evidence>